<dbReference type="Pfam" id="PF11951">
    <property type="entry name" value="Fungal_trans_2"/>
    <property type="match status" value="1"/>
</dbReference>
<dbReference type="Gene3D" id="4.10.240.10">
    <property type="entry name" value="Zn(2)-C6 fungal-type DNA-binding domain"/>
    <property type="match status" value="1"/>
</dbReference>
<organism evidence="4 5">
    <name type="scientific">Bionectria ochroleuca</name>
    <name type="common">Gliocladium roseum</name>
    <dbReference type="NCBI Taxonomy" id="29856"/>
    <lineage>
        <taxon>Eukaryota</taxon>
        <taxon>Fungi</taxon>
        <taxon>Dikarya</taxon>
        <taxon>Ascomycota</taxon>
        <taxon>Pezizomycotina</taxon>
        <taxon>Sordariomycetes</taxon>
        <taxon>Hypocreomycetidae</taxon>
        <taxon>Hypocreales</taxon>
        <taxon>Bionectriaceae</taxon>
        <taxon>Clonostachys</taxon>
    </lineage>
</organism>
<dbReference type="PROSITE" id="PS00463">
    <property type="entry name" value="ZN2_CY6_FUNGAL_1"/>
    <property type="match status" value="1"/>
</dbReference>
<dbReference type="CDD" id="cd00067">
    <property type="entry name" value="GAL4"/>
    <property type="match status" value="1"/>
</dbReference>
<dbReference type="GO" id="GO:0008270">
    <property type="term" value="F:zinc ion binding"/>
    <property type="evidence" value="ECO:0007669"/>
    <property type="project" value="InterPro"/>
</dbReference>
<evidence type="ECO:0000256" key="2">
    <source>
        <dbReference type="ARBA" id="ARBA00023242"/>
    </source>
</evidence>
<evidence type="ECO:0000259" key="3">
    <source>
        <dbReference type="PROSITE" id="PS50048"/>
    </source>
</evidence>
<dbReference type="InterPro" id="IPR021858">
    <property type="entry name" value="Fun_TF"/>
</dbReference>
<dbReference type="SMART" id="SM00066">
    <property type="entry name" value="GAL4"/>
    <property type="match status" value="1"/>
</dbReference>
<evidence type="ECO:0000256" key="1">
    <source>
        <dbReference type="ARBA" id="ARBA00004123"/>
    </source>
</evidence>
<dbReference type="PANTHER" id="PTHR37534:SF15">
    <property type="entry name" value="ZN(II)2CYS6 TRANSCRIPTION FACTOR (EUROFUNG)"/>
    <property type="match status" value="1"/>
</dbReference>
<dbReference type="PROSITE" id="PS50048">
    <property type="entry name" value="ZN2_CY6_FUNGAL_2"/>
    <property type="match status" value="1"/>
</dbReference>
<dbReference type="Pfam" id="PF00172">
    <property type="entry name" value="Zn_clus"/>
    <property type="match status" value="1"/>
</dbReference>
<feature type="domain" description="Zn(2)-C6 fungal-type" evidence="3">
    <location>
        <begin position="62"/>
        <end position="92"/>
    </location>
</feature>
<dbReference type="EMBL" id="JADCTT010000007">
    <property type="protein sequence ID" value="KAF9750043.1"/>
    <property type="molecule type" value="Genomic_DNA"/>
</dbReference>
<dbReference type="InterPro" id="IPR001138">
    <property type="entry name" value="Zn2Cys6_DnaBD"/>
</dbReference>
<proteinExistence type="predicted"/>
<keyword evidence="2" id="KW-0539">Nucleus</keyword>
<evidence type="ECO:0000313" key="5">
    <source>
        <dbReference type="Proteomes" id="UP000616885"/>
    </source>
</evidence>
<dbReference type="Proteomes" id="UP000616885">
    <property type="component" value="Unassembled WGS sequence"/>
</dbReference>
<comment type="subcellular location">
    <subcellularLocation>
        <location evidence="1">Nucleus</location>
    </subcellularLocation>
</comment>
<dbReference type="GO" id="GO:0005634">
    <property type="term" value="C:nucleus"/>
    <property type="evidence" value="ECO:0007669"/>
    <property type="project" value="UniProtKB-SubCell"/>
</dbReference>
<gene>
    <name evidence="4" type="ORF">IM811_016070</name>
</gene>
<dbReference type="InterPro" id="IPR036864">
    <property type="entry name" value="Zn2-C6_fun-type_DNA-bd_sf"/>
</dbReference>
<sequence length="595" mass="66585">MSTPSSLSMTSRGTPNGNRTKVLWARIGVPKPKGEDLELVKWKRSMPFDPKTMKSKLIVNEGCIACKEARKKCCETKPTCDRCVKRQLECVYQTTTSSNQNGGSVSANGDSRLNILSMNDAYDSPGSHDLGMVTPESEVYSTDMLASFGSEGDFDTIWNDSDLFQYMSGQVGWLEADSPSLQYANPWQDLTPPCDWRPSWSTSHQHLLHHYSEVLSHLIVLSEEPINPFRNCIMPIIYESRDSPVLYAVLAFSAAHLENTGKHLEESSVDFYNRSLEGISESMSNGVSAQETLIAIILLVYFEALVRCESSPNMKAHLQDSSRLLRKIEASKQFEFNFLHKALGFYDVIHSLSTRAKPLLTPPGDIDNNRGYPKGNSHSGAIDPLLGLSETLWPLLYRLGVLLSRLEEWKIAVEAGDAFDSDILYIAIQTSAATLKETLETWVPVVPQGYILSDGNISRQDGQITPDCLTIRAMFHNALAYRYAALLQLHKAAYGRPRHHRCIQENVHLTLNHCMEVTSSNGPVSALLWPLFIAASEAVTKEDRSMATQTFSCLQQRQGMVNIDHASEIILKTWSDPFRSWEMVEQEMGFTIVFG</sequence>
<name>A0A8H7N6K7_BIOOC</name>
<dbReference type="GO" id="GO:0045944">
    <property type="term" value="P:positive regulation of transcription by RNA polymerase II"/>
    <property type="evidence" value="ECO:0007669"/>
    <property type="project" value="TreeGrafter"/>
</dbReference>
<dbReference type="AlphaFoldDB" id="A0A8H7N6K7"/>
<reference evidence="4" key="1">
    <citation type="submission" date="2020-10" db="EMBL/GenBank/DDBJ databases">
        <title>High-Quality Genome Resource of Clonostachys rosea strain S41 by Oxford Nanopore Long-Read Sequencing.</title>
        <authorList>
            <person name="Wang H."/>
        </authorList>
    </citation>
    <scope>NUCLEOTIDE SEQUENCE</scope>
    <source>
        <strain evidence="4">S41</strain>
    </source>
</reference>
<evidence type="ECO:0000313" key="4">
    <source>
        <dbReference type="EMBL" id="KAF9750043.1"/>
    </source>
</evidence>
<dbReference type="GO" id="GO:0000981">
    <property type="term" value="F:DNA-binding transcription factor activity, RNA polymerase II-specific"/>
    <property type="evidence" value="ECO:0007669"/>
    <property type="project" value="InterPro"/>
</dbReference>
<accession>A0A8H7N6K7</accession>
<dbReference type="GO" id="GO:0000976">
    <property type="term" value="F:transcription cis-regulatory region binding"/>
    <property type="evidence" value="ECO:0007669"/>
    <property type="project" value="TreeGrafter"/>
</dbReference>
<dbReference type="PANTHER" id="PTHR37534">
    <property type="entry name" value="TRANSCRIPTIONAL ACTIVATOR PROTEIN UGA3"/>
    <property type="match status" value="1"/>
</dbReference>
<dbReference type="SUPFAM" id="SSF57701">
    <property type="entry name" value="Zn2/Cys6 DNA-binding domain"/>
    <property type="match status" value="1"/>
</dbReference>
<protein>
    <recommendedName>
        <fullName evidence="3">Zn(2)-C6 fungal-type domain-containing protein</fullName>
    </recommendedName>
</protein>
<comment type="caution">
    <text evidence="4">The sequence shown here is derived from an EMBL/GenBank/DDBJ whole genome shotgun (WGS) entry which is preliminary data.</text>
</comment>